<comment type="caution">
    <text evidence="8">The sequence shown here is derived from an EMBL/GenBank/DDBJ whole genome shotgun (WGS) entry which is preliminary data.</text>
</comment>
<keyword evidence="3" id="KW-0862">Zinc</keyword>
<dbReference type="Gene3D" id="1.10.220.160">
    <property type="match status" value="1"/>
</dbReference>
<reference evidence="8" key="1">
    <citation type="submission" date="2022-12" db="EMBL/GenBank/DDBJ databases">
        <authorList>
            <person name="Petersen C."/>
        </authorList>
    </citation>
    <scope>NUCLEOTIDE SEQUENCE</scope>
    <source>
        <strain evidence="8">IBT 16125</strain>
    </source>
</reference>
<dbReference type="Gene3D" id="6.10.140.2220">
    <property type="match status" value="1"/>
</dbReference>
<dbReference type="EMBL" id="JAPVEA010000008">
    <property type="protein sequence ID" value="KAJ5438647.1"/>
    <property type="molecule type" value="Genomic_DNA"/>
</dbReference>
<keyword evidence="9" id="KW-1185">Reference proteome</keyword>
<dbReference type="AlphaFoldDB" id="A0AAD6BXU4"/>
<evidence type="ECO:0000259" key="6">
    <source>
        <dbReference type="PROSITE" id="PS50280"/>
    </source>
</evidence>
<evidence type="ECO:0000256" key="2">
    <source>
        <dbReference type="ARBA" id="ARBA00022771"/>
    </source>
</evidence>
<dbReference type="PROSITE" id="PS50280">
    <property type="entry name" value="SET"/>
    <property type="match status" value="1"/>
</dbReference>
<evidence type="ECO:0000256" key="1">
    <source>
        <dbReference type="ARBA" id="ARBA00022723"/>
    </source>
</evidence>
<keyword evidence="1" id="KW-0479">Metal-binding</keyword>
<protein>
    <recommendedName>
        <fullName evidence="10">Suppressor of anucleate metulae protein B</fullName>
    </recommendedName>
</protein>
<dbReference type="Pfam" id="PF00856">
    <property type="entry name" value="SET"/>
    <property type="match status" value="1"/>
</dbReference>
<gene>
    <name evidence="8" type="ORF">N7458_009645</name>
</gene>
<dbReference type="PANTHER" id="PTHR12197:SF251">
    <property type="entry name" value="EG:BACR7C10.4 PROTEIN"/>
    <property type="match status" value="1"/>
</dbReference>
<evidence type="ECO:0000256" key="4">
    <source>
        <dbReference type="PROSITE-ProRule" id="PRU00134"/>
    </source>
</evidence>
<feature type="domain" description="SET" evidence="6">
    <location>
        <begin position="9"/>
        <end position="251"/>
    </location>
</feature>
<organism evidence="8 9">
    <name type="scientific">Penicillium daleae</name>
    <dbReference type="NCBI Taxonomy" id="63821"/>
    <lineage>
        <taxon>Eukaryota</taxon>
        <taxon>Fungi</taxon>
        <taxon>Dikarya</taxon>
        <taxon>Ascomycota</taxon>
        <taxon>Pezizomycotina</taxon>
        <taxon>Eurotiomycetes</taxon>
        <taxon>Eurotiomycetidae</taxon>
        <taxon>Eurotiales</taxon>
        <taxon>Aspergillaceae</taxon>
        <taxon>Penicillium</taxon>
    </lineage>
</organism>
<dbReference type="Proteomes" id="UP001213681">
    <property type="component" value="Unassembled WGS sequence"/>
</dbReference>
<dbReference type="InterPro" id="IPR001214">
    <property type="entry name" value="SET_dom"/>
</dbReference>
<dbReference type="SUPFAM" id="SSF82199">
    <property type="entry name" value="SET domain"/>
    <property type="match status" value="1"/>
</dbReference>
<evidence type="ECO:0008006" key="10">
    <source>
        <dbReference type="Google" id="ProtNLM"/>
    </source>
</evidence>
<feature type="domain" description="MYND-type" evidence="7">
    <location>
        <begin position="60"/>
        <end position="104"/>
    </location>
</feature>
<dbReference type="GO" id="GO:0008270">
    <property type="term" value="F:zinc ion binding"/>
    <property type="evidence" value="ECO:0007669"/>
    <property type="project" value="UniProtKB-KW"/>
</dbReference>
<evidence type="ECO:0000256" key="3">
    <source>
        <dbReference type="ARBA" id="ARBA00022833"/>
    </source>
</evidence>
<dbReference type="Gene3D" id="2.170.270.10">
    <property type="entry name" value="SET domain"/>
    <property type="match status" value="1"/>
</dbReference>
<evidence type="ECO:0000259" key="7">
    <source>
        <dbReference type="PROSITE" id="PS50865"/>
    </source>
</evidence>
<dbReference type="Pfam" id="PF01753">
    <property type="entry name" value="zf-MYND"/>
    <property type="match status" value="1"/>
</dbReference>
<dbReference type="PROSITE" id="PS50865">
    <property type="entry name" value="ZF_MYND_2"/>
    <property type="match status" value="1"/>
</dbReference>
<evidence type="ECO:0000256" key="5">
    <source>
        <dbReference type="SAM" id="MobiDB-lite"/>
    </source>
</evidence>
<keyword evidence="2 4" id="KW-0863">Zinc-finger</keyword>
<reference evidence="8" key="2">
    <citation type="journal article" date="2023" name="IMA Fungus">
        <title>Comparative genomic study of the Penicillium genus elucidates a diverse pangenome and 15 lateral gene transfer events.</title>
        <authorList>
            <person name="Petersen C."/>
            <person name="Sorensen T."/>
            <person name="Nielsen M.R."/>
            <person name="Sondergaard T.E."/>
            <person name="Sorensen J.L."/>
            <person name="Fitzpatrick D.A."/>
            <person name="Frisvad J.C."/>
            <person name="Nielsen K.L."/>
        </authorList>
    </citation>
    <scope>NUCLEOTIDE SEQUENCE</scope>
    <source>
        <strain evidence="8">IBT 16125</strain>
    </source>
</reference>
<dbReference type="GeneID" id="81603270"/>
<dbReference type="InterPro" id="IPR002893">
    <property type="entry name" value="Znf_MYND"/>
</dbReference>
<sequence>MSSSTSPLPSMTTKTAPGPAPNGMGNGLFATTDIKVGEDVVYAKVPFVAVLDTPRLDDTCAACFGKRQIEAGTELKACTGCRVVKYCDRTCQSKDWKFAHSLECSVFQKLKPQVLPNNGRALLRMVLRTRKGKYTAQELGIFNNLETHIQDIQEIQAHLDRINLTSKAVKDYSETDMSQEAIMAYAARLDLNSFNLTTAMYDRIGLYLHPYAALINHSCDYNATVGFDGEELYIKAVRPIKKDEQIFISYIDTTTPNEVRRKELSERYFFDCQCTKCAMGTETPEDKFSETPNDMSILETAEKQALELMQEASRSDGKPEDEIKKLESAMRILKQTSNWPLTRQPYASLRDQLIISLLSVNNFSKAFLHAAIRYLRIDPVLFSPAHPIRQLHGWILAKLAIYLSQEGFESSSKEATLIQQSELNFHYVLWYILADLASRQLESCTVPSFKRLVGANFAQVHNEFKANGMDPSTSKAIVSAEWKKLERLVQVALDKE</sequence>
<dbReference type="RefSeq" id="XP_056761876.1">
    <property type="nucleotide sequence ID" value="XM_056913027.1"/>
</dbReference>
<accession>A0AAD6BXU4</accession>
<dbReference type="InterPro" id="IPR050869">
    <property type="entry name" value="H3K4_H4K5_MeTrfase"/>
</dbReference>
<evidence type="ECO:0000313" key="8">
    <source>
        <dbReference type="EMBL" id="KAJ5438647.1"/>
    </source>
</evidence>
<dbReference type="PROSITE" id="PS01360">
    <property type="entry name" value="ZF_MYND_1"/>
    <property type="match status" value="1"/>
</dbReference>
<proteinExistence type="predicted"/>
<feature type="compositionally biased region" description="Low complexity" evidence="5">
    <location>
        <begin position="1"/>
        <end position="23"/>
    </location>
</feature>
<dbReference type="PANTHER" id="PTHR12197">
    <property type="entry name" value="HISTONE-LYSINE N-METHYLTRANSFERASE SMYD"/>
    <property type="match status" value="1"/>
</dbReference>
<evidence type="ECO:0000313" key="9">
    <source>
        <dbReference type="Proteomes" id="UP001213681"/>
    </source>
</evidence>
<dbReference type="InterPro" id="IPR046341">
    <property type="entry name" value="SET_dom_sf"/>
</dbReference>
<name>A0AAD6BXU4_9EURO</name>
<feature type="region of interest" description="Disordered" evidence="5">
    <location>
        <begin position="1"/>
        <end position="24"/>
    </location>
</feature>
<dbReference type="GO" id="GO:0005634">
    <property type="term" value="C:nucleus"/>
    <property type="evidence" value="ECO:0007669"/>
    <property type="project" value="TreeGrafter"/>
</dbReference>